<reference evidence="15 16" key="1">
    <citation type="journal article" date="2016" name="BMC Genomics">
        <title>Consensus pan-genome assembly of the specialised wine bacterium Oenococcus oeni.</title>
        <authorList>
            <person name="Sternes P.R."/>
            <person name="Borneman A.R."/>
        </authorList>
    </citation>
    <scope>NUCLEOTIDE SEQUENCE [LARGE SCALE GENOMIC DNA]</scope>
    <source>
        <strain evidence="15 16">AWRIB661</strain>
    </source>
</reference>
<proteinExistence type="predicted"/>
<evidence type="ECO:0000256" key="2">
    <source>
        <dbReference type="ARBA" id="ARBA00022448"/>
    </source>
</evidence>
<dbReference type="AlphaFoldDB" id="A0A6N4A8R2"/>
<dbReference type="InterPro" id="IPR050558">
    <property type="entry name" value="PTS_Sugar-Specific_Components"/>
</dbReference>
<evidence type="ECO:0000256" key="6">
    <source>
        <dbReference type="ARBA" id="ARBA00022683"/>
    </source>
</evidence>
<dbReference type="Pfam" id="PF00367">
    <property type="entry name" value="PTS_EIIB"/>
    <property type="match status" value="1"/>
</dbReference>
<evidence type="ECO:0000313" key="15">
    <source>
        <dbReference type="EMBL" id="OIM21906.1"/>
    </source>
</evidence>
<feature type="transmembrane region" description="Helical" evidence="12">
    <location>
        <begin position="114"/>
        <end position="135"/>
    </location>
</feature>
<evidence type="ECO:0000256" key="4">
    <source>
        <dbReference type="ARBA" id="ARBA00022597"/>
    </source>
</evidence>
<keyword evidence="6" id="KW-0598">Phosphotransferase system</keyword>
<keyword evidence="2" id="KW-0813">Transport</keyword>
<name>A0A6N4A8R2_OENOE</name>
<dbReference type="Pfam" id="PF02378">
    <property type="entry name" value="PTS_EIIC"/>
    <property type="match status" value="1"/>
</dbReference>
<evidence type="ECO:0000313" key="16">
    <source>
        <dbReference type="Proteomes" id="UP000181728"/>
    </source>
</evidence>
<dbReference type="InterPro" id="IPR001996">
    <property type="entry name" value="PTS_IIB_1"/>
</dbReference>
<feature type="transmembrane region" description="Helical" evidence="12">
    <location>
        <begin position="300"/>
        <end position="327"/>
    </location>
</feature>
<dbReference type="InterPro" id="IPR018113">
    <property type="entry name" value="PTrfase_EIIB_Cys"/>
</dbReference>
<feature type="active site" description="Phosphocysteine intermediate; for EIIB activity" evidence="11">
    <location>
        <position position="26"/>
    </location>
</feature>
<dbReference type="InterPro" id="IPR013013">
    <property type="entry name" value="PTS_EIIC_1"/>
</dbReference>
<feature type="transmembrane region" description="Helical" evidence="12">
    <location>
        <begin position="269"/>
        <end position="293"/>
    </location>
</feature>
<dbReference type="GO" id="GO:0005886">
    <property type="term" value="C:plasma membrane"/>
    <property type="evidence" value="ECO:0007669"/>
    <property type="project" value="UniProtKB-SubCell"/>
</dbReference>
<dbReference type="SUPFAM" id="SSF55604">
    <property type="entry name" value="Glucose permease domain IIB"/>
    <property type="match status" value="1"/>
</dbReference>
<dbReference type="InterPro" id="IPR003352">
    <property type="entry name" value="PTS_EIIC"/>
</dbReference>
<feature type="transmembrane region" description="Helical" evidence="12">
    <location>
        <begin position="186"/>
        <end position="204"/>
    </location>
</feature>
<dbReference type="GO" id="GO:0090589">
    <property type="term" value="F:protein-phosphocysteine-trehalose phosphotransferase system transporter activity"/>
    <property type="evidence" value="ECO:0007669"/>
    <property type="project" value="TreeGrafter"/>
</dbReference>
<evidence type="ECO:0000256" key="9">
    <source>
        <dbReference type="ARBA" id="ARBA00022989"/>
    </source>
</evidence>
<keyword evidence="10 12" id="KW-0472">Membrane</keyword>
<dbReference type="RefSeq" id="WP_071448843.1">
    <property type="nucleotide sequence ID" value="NZ_MLOK01000019.1"/>
</dbReference>
<dbReference type="EMBL" id="MLOK01000019">
    <property type="protein sequence ID" value="OIM21906.1"/>
    <property type="molecule type" value="Genomic_DNA"/>
</dbReference>
<feature type="transmembrane region" description="Helical" evidence="12">
    <location>
        <begin position="155"/>
        <end position="174"/>
    </location>
</feature>
<keyword evidence="9 12" id="KW-1133">Transmembrane helix</keyword>
<evidence type="ECO:0000256" key="12">
    <source>
        <dbReference type="SAM" id="Phobius"/>
    </source>
</evidence>
<evidence type="ECO:0000259" key="14">
    <source>
        <dbReference type="PROSITE" id="PS51103"/>
    </source>
</evidence>
<dbReference type="FunFam" id="3.30.1360.60:FF:000001">
    <property type="entry name" value="PTS system glucose-specific IIBC component PtsG"/>
    <property type="match status" value="1"/>
</dbReference>
<keyword evidence="4" id="KW-0762">Sugar transport</keyword>
<dbReference type="PANTHER" id="PTHR30175">
    <property type="entry name" value="PHOSPHOTRANSFERASE SYSTEM TRANSPORT PROTEIN"/>
    <property type="match status" value="1"/>
</dbReference>
<evidence type="ECO:0000256" key="7">
    <source>
        <dbReference type="ARBA" id="ARBA00022692"/>
    </source>
</evidence>
<feature type="transmembrane region" description="Helical" evidence="12">
    <location>
        <begin position="347"/>
        <end position="368"/>
    </location>
</feature>
<feature type="transmembrane region" description="Helical" evidence="12">
    <location>
        <begin position="410"/>
        <end position="429"/>
    </location>
</feature>
<dbReference type="Gene3D" id="3.30.1360.60">
    <property type="entry name" value="Glucose permease domain IIB"/>
    <property type="match status" value="1"/>
</dbReference>
<comment type="caution">
    <text evidence="15">The sequence shown here is derived from an EMBL/GenBank/DDBJ whole genome shotgun (WGS) entry which is preliminary data.</text>
</comment>
<dbReference type="PROSITE" id="PS51103">
    <property type="entry name" value="PTS_EIIC_TYPE_1"/>
    <property type="match status" value="1"/>
</dbReference>
<dbReference type="PROSITE" id="PS01035">
    <property type="entry name" value="PTS_EIIB_TYPE_1_CYS"/>
    <property type="match status" value="1"/>
</dbReference>
<dbReference type="GO" id="GO:0009401">
    <property type="term" value="P:phosphoenolpyruvate-dependent sugar phosphotransferase system"/>
    <property type="evidence" value="ECO:0007669"/>
    <property type="project" value="UniProtKB-KW"/>
</dbReference>
<dbReference type="CDD" id="cd00212">
    <property type="entry name" value="PTS_IIB_glc"/>
    <property type="match status" value="1"/>
</dbReference>
<evidence type="ECO:0000256" key="8">
    <source>
        <dbReference type="ARBA" id="ARBA00022777"/>
    </source>
</evidence>
<evidence type="ECO:0000259" key="13">
    <source>
        <dbReference type="PROSITE" id="PS51098"/>
    </source>
</evidence>
<dbReference type="Proteomes" id="UP000181728">
    <property type="component" value="Unassembled WGS sequence"/>
</dbReference>
<keyword evidence="8" id="KW-0418">Kinase</keyword>
<organism evidence="15 16">
    <name type="scientific">Oenococcus oeni</name>
    <name type="common">Leuconostoc oenos</name>
    <dbReference type="NCBI Taxonomy" id="1247"/>
    <lineage>
        <taxon>Bacteria</taxon>
        <taxon>Bacillati</taxon>
        <taxon>Bacillota</taxon>
        <taxon>Bacilli</taxon>
        <taxon>Lactobacillales</taxon>
        <taxon>Lactobacillaceae</taxon>
        <taxon>Oenococcus</taxon>
    </lineage>
</organism>
<sequence>MDYKELATNILKNVGGKENVNDVIHCVTRLRFHLKDESKANDTVIKNMDGVMDVIHAGGQYQVVIGPQVDDVYDALVKVGGFQNKEEVSPDQGQNDEKKYGEKDQKQEGLFSRFLGLISSIFQPVLGILMASGMFKALVSLFTVAGIMSKTSGTYVILYALGDALFYFFPVALGWSAAKRFGMKELYGITLGGILVYPTLVSAVTSKTLYTLFAGSAFSLPVRLTFLGIPVVTQTYSTTVIPIILIVWVASHIYKWLNKNLPAILRAFFVPFFTLLIAAPLGLIVIGPIAMVIQDSLSKLVIAMIGLNAGIAGLFLGTFWSILVMFGLHWAIIPLFAIDIAQHGYDVINPLIFAGALASMGSVLGVFLRTKDPKERSIAIPAFISSFFGINEPSLYGVLIPRKKVMISSFLSAGIGGAIAGFSGSKLYAFGASGPLGLPCFINPKGIDFGFIGLCLSGIVAFLLALISSMFFGAKKDVKDIK</sequence>
<dbReference type="InterPro" id="IPR036878">
    <property type="entry name" value="Glu_permease_IIB"/>
</dbReference>
<gene>
    <name evidence="15" type="ORF">ATX59_01505</name>
</gene>
<evidence type="ECO:0000256" key="11">
    <source>
        <dbReference type="PROSITE-ProRule" id="PRU00421"/>
    </source>
</evidence>
<dbReference type="PROSITE" id="PS51098">
    <property type="entry name" value="PTS_EIIB_TYPE_1"/>
    <property type="match status" value="1"/>
</dbReference>
<protein>
    <submittedName>
        <fullName evidence="15">PTS beta-glucoside transporter subunit EIIBCA</fullName>
    </submittedName>
</protein>
<evidence type="ECO:0000256" key="5">
    <source>
        <dbReference type="ARBA" id="ARBA00022679"/>
    </source>
</evidence>
<feature type="domain" description="PTS EIIB type-1" evidence="13">
    <location>
        <begin position="4"/>
        <end position="86"/>
    </location>
</feature>
<dbReference type="GO" id="GO:0016301">
    <property type="term" value="F:kinase activity"/>
    <property type="evidence" value="ECO:0007669"/>
    <property type="project" value="UniProtKB-KW"/>
</dbReference>
<keyword evidence="3" id="KW-1003">Cell membrane</keyword>
<keyword evidence="7 12" id="KW-0812">Transmembrane</keyword>
<evidence type="ECO:0000256" key="1">
    <source>
        <dbReference type="ARBA" id="ARBA00004651"/>
    </source>
</evidence>
<dbReference type="GO" id="GO:0015771">
    <property type="term" value="P:trehalose transport"/>
    <property type="evidence" value="ECO:0007669"/>
    <property type="project" value="TreeGrafter"/>
</dbReference>
<dbReference type="PANTHER" id="PTHR30175:SF1">
    <property type="entry name" value="PTS SYSTEM ARBUTIN-, CELLOBIOSE-, AND SALICIN-SPECIFIC EIIBC COMPONENT-RELATED"/>
    <property type="match status" value="1"/>
</dbReference>
<keyword evidence="5" id="KW-0808">Transferase</keyword>
<evidence type="ECO:0000256" key="3">
    <source>
        <dbReference type="ARBA" id="ARBA00022475"/>
    </source>
</evidence>
<accession>A0A6N4A8R2</accession>
<feature type="domain" description="PTS EIIC type-1" evidence="14">
    <location>
        <begin position="116"/>
        <end position="482"/>
    </location>
</feature>
<evidence type="ECO:0000256" key="10">
    <source>
        <dbReference type="ARBA" id="ARBA00023136"/>
    </source>
</evidence>
<comment type="subcellular location">
    <subcellularLocation>
        <location evidence="1">Cell membrane</location>
        <topology evidence="1">Multi-pass membrane protein</topology>
    </subcellularLocation>
</comment>
<feature type="transmembrane region" description="Helical" evidence="12">
    <location>
        <begin position="449"/>
        <end position="472"/>
    </location>
</feature>
<dbReference type="GO" id="GO:0008982">
    <property type="term" value="F:protein-N(PI)-phosphohistidine-sugar phosphotransferase activity"/>
    <property type="evidence" value="ECO:0007669"/>
    <property type="project" value="InterPro"/>
</dbReference>